<sequence>MEQIELFAIESPCRGICQTSKKGYCKGCLRSREERFHWYEMDEAQRRQVLQLCKARWQRLVKARQERLEQDSDKTLPYGIVELDFEPPAT</sequence>
<dbReference type="Proteomes" id="UP000315901">
    <property type="component" value="Unassembled WGS sequence"/>
</dbReference>
<protein>
    <submittedName>
        <fullName evidence="1">DUF1289 domain-containing protein</fullName>
    </submittedName>
</protein>
<name>A0A501WIN8_9GAMM</name>
<dbReference type="InterPro" id="IPR010710">
    <property type="entry name" value="DUF1289"/>
</dbReference>
<organism evidence="1 2">
    <name type="scientific">Maribrevibacterium harenarium</name>
    <dbReference type="NCBI Taxonomy" id="2589817"/>
    <lineage>
        <taxon>Bacteria</taxon>
        <taxon>Pseudomonadati</taxon>
        <taxon>Pseudomonadota</taxon>
        <taxon>Gammaproteobacteria</taxon>
        <taxon>Oceanospirillales</taxon>
        <taxon>Oceanospirillaceae</taxon>
        <taxon>Maribrevibacterium</taxon>
    </lineage>
</organism>
<reference evidence="1 2" key="1">
    <citation type="submission" date="2019-06" db="EMBL/GenBank/DDBJ databases">
        <title>A novel bacterium of genus Marinomonas, isolated from coastal sand.</title>
        <authorList>
            <person name="Huang H."/>
            <person name="Mo K."/>
            <person name="Hu Y."/>
        </authorList>
    </citation>
    <scope>NUCLEOTIDE SEQUENCE [LARGE SCALE GENOMIC DNA]</scope>
    <source>
        <strain evidence="1 2">HB171799</strain>
    </source>
</reference>
<proteinExistence type="predicted"/>
<dbReference type="Pfam" id="PF06945">
    <property type="entry name" value="DUF1289"/>
    <property type="match status" value="1"/>
</dbReference>
<dbReference type="RefSeq" id="WP_140590236.1">
    <property type="nucleotide sequence ID" value="NZ_VFRR01000035.1"/>
</dbReference>
<dbReference type="PANTHER" id="PTHR35175:SF1">
    <property type="entry name" value="OXIDOREDUCTASE"/>
    <property type="match status" value="1"/>
</dbReference>
<comment type="caution">
    <text evidence="1">The sequence shown here is derived from an EMBL/GenBank/DDBJ whole genome shotgun (WGS) entry which is preliminary data.</text>
</comment>
<evidence type="ECO:0000313" key="1">
    <source>
        <dbReference type="EMBL" id="TPE48230.1"/>
    </source>
</evidence>
<dbReference type="PANTHER" id="PTHR35175">
    <property type="entry name" value="DUF1289 DOMAIN-CONTAINING PROTEIN"/>
    <property type="match status" value="1"/>
</dbReference>
<evidence type="ECO:0000313" key="2">
    <source>
        <dbReference type="Proteomes" id="UP000315901"/>
    </source>
</evidence>
<gene>
    <name evidence="1" type="ORF">FJM67_13510</name>
</gene>
<keyword evidence="2" id="KW-1185">Reference proteome</keyword>
<dbReference type="OrthoDB" id="8911262at2"/>
<accession>A0A501WIN8</accession>
<dbReference type="AlphaFoldDB" id="A0A501WIN8"/>
<dbReference type="EMBL" id="VFRR01000035">
    <property type="protein sequence ID" value="TPE48230.1"/>
    <property type="molecule type" value="Genomic_DNA"/>
</dbReference>